<dbReference type="RefSeq" id="WP_118191001.1">
    <property type="nucleotide sequence ID" value="NZ_CP134816.1"/>
</dbReference>
<feature type="region of interest" description="Disordered" evidence="1">
    <location>
        <begin position="46"/>
        <end position="65"/>
    </location>
</feature>
<protein>
    <submittedName>
        <fullName evidence="2">Uncharacterized protein</fullName>
    </submittedName>
</protein>
<organism evidence="2 3">
    <name type="scientific">Segatella copri</name>
    <dbReference type="NCBI Taxonomy" id="165179"/>
    <lineage>
        <taxon>Bacteria</taxon>
        <taxon>Pseudomonadati</taxon>
        <taxon>Bacteroidota</taxon>
        <taxon>Bacteroidia</taxon>
        <taxon>Bacteroidales</taxon>
        <taxon>Prevotellaceae</taxon>
        <taxon>Segatella</taxon>
    </lineage>
</organism>
<comment type="caution">
    <text evidence="2">The sequence shown here is derived from an EMBL/GenBank/DDBJ whole genome shotgun (WGS) entry which is preliminary data.</text>
</comment>
<gene>
    <name evidence="2" type="ORF">DW916_10810</name>
</gene>
<accession>A0AA92WHP0</accession>
<dbReference type="EMBL" id="QSFW01000023">
    <property type="protein sequence ID" value="RHA84742.1"/>
    <property type="molecule type" value="Genomic_DNA"/>
</dbReference>
<evidence type="ECO:0000313" key="2">
    <source>
        <dbReference type="EMBL" id="RHA84742.1"/>
    </source>
</evidence>
<dbReference type="Proteomes" id="UP000284990">
    <property type="component" value="Unassembled WGS sequence"/>
</dbReference>
<proteinExistence type="predicted"/>
<sequence length="194" mass="22657">MNRVVYIKVPAHIRQWAYHSYGNPIIFPIIGNEVAVIRRFTSKPPQARMSPVEQESQEEMEKADAASLHQSVTNTFKDEEYEQSRWLIHPNEYIAISLPESKAKPIREYNYLGPRARRAVKEMITDLFKIDLWASLKDIADRSCKLSSLISAWCEQHGIGIDYEDTVRQCFYRMRDQHAKKGINLNSTTRFHKD</sequence>
<name>A0AA92WHP0_9BACT</name>
<dbReference type="AlphaFoldDB" id="A0AA92WHP0"/>
<evidence type="ECO:0000256" key="1">
    <source>
        <dbReference type="SAM" id="MobiDB-lite"/>
    </source>
</evidence>
<reference evidence="2 3" key="1">
    <citation type="submission" date="2018-08" db="EMBL/GenBank/DDBJ databases">
        <title>A genome reference for cultivated species of the human gut microbiota.</title>
        <authorList>
            <person name="Zou Y."/>
            <person name="Xue W."/>
            <person name="Luo G."/>
        </authorList>
    </citation>
    <scope>NUCLEOTIDE SEQUENCE [LARGE SCALE GENOMIC DNA]</scope>
    <source>
        <strain evidence="2 3">AM42-23AC</strain>
    </source>
</reference>
<evidence type="ECO:0000313" key="3">
    <source>
        <dbReference type="Proteomes" id="UP000284990"/>
    </source>
</evidence>